<evidence type="ECO:0000313" key="3">
    <source>
        <dbReference type="EMBL" id="ATZ56078.1"/>
    </source>
</evidence>
<dbReference type="PANTHER" id="PTHR34612:SF2">
    <property type="entry name" value="GLYCOSIDE HYDROLASE 131 CATALYTIC N-TERMINAL DOMAIN-CONTAINING PROTEIN"/>
    <property type="match status" value="1"/>
</dbReference>
<keyword evidence="4" id="KW-1185">Reference proteome</keyword>
<reference evidence="3 4" key="2">
    <citation type="journal article" date="2012" name="Eukaryot. Cell">
        <title>Genome update of Botrytis cinerea strains B05.10 and T4.</title>
        <authorList>
            <person name="Staats M."/>
            <person name="van Kan J.A."/>
        </authorList>
    </citation>
    <scope>NUCLEOTIDE SEQUENCE [LARGE SCALE GENOMIC DNA]</scope>
    <source>
        <strain evidence="3 4">B05.10</strain>
    </source>
</reference>
<evidence type="ECO:0000256" key="1">
    <source>
        <dbReference type="SAM" id="SignalP"/>
    </source>
</evidence>
<organism evidence="3 4">
    <name type="scientific">Botryotinia fuckeliana (strain B05.10)</name>
    <name type="common">Noble rot fungus</name>
    <name type="synonym">Botrytis cinerea</name>
    <dbReference type="NCBI Taxonomy" id="332648"/>
    <lineage>
        <taxon>Eukaryota</taxon>
        <taxon>Fungi</taxon>
        <taxon>Dikarya</taxon>
        <taxon>Ascomycota</taxon>
        <taxon>Pezizomycotina</taxon>
        <taxon>Leotiomycetes</taxon>
        <taxon>Helotiales</taxon>
        <taxon>Sclerotiniaceae</taxon>
        <taxon>Botrytis</taxon>
    </lineage>
</organism>
<dbReference type="KEGG" id="bfu:BCIN_12g06120"/>
<gene>
    <name evidence="3" type="ORF">BCIN_12g06120</name>
</gene>
<feature type="chain" id="PRO_5016665987" description="Glycoside hydrolase 131 catalytic N-terminal domain-containing protein" evidence="1">
    <location>
        <begin position="21"/>
        <end position="295"/>
    </location>
</feature>
<keyword evidence="1" id="KW-0732">Signal</keyword>
<reference evidence="3 4" key="1">
    <citation type="journal article" date="2011" name="PLoS Genet.">
        <title>Genomic analysis of the necrotrophic fungal pathogens Sclerotinia sclerotiorum and Botrytis cinerea.</title>
        <authorList>
            <person name="Amselem J."/>
            <person name="Cuomo C.A."/>
            <person name="van Kan J.A."/>
            <person name="Viaud M."/>
            <person name="Benito E.P."/>
            <person name="Couloux A."/>
            <person name="Coutinho P.M."/>
            <person name="de Vries R.P."/>
            <person name="Dyer P.S."/>
            <person name="Fillinger S."/>
            <person name="Fournier E."/>
            <person name="Gout L."/>
            <person name="Hahn M."/>
            <person name="Kohn L."/>
            <person name="Lapalu N."/>
            <person name="Plummer K.M."/>
            <person name="Pradier J.M."/>
            <person name="Quevillon E."/>
            <person name="Sharon A."/>
            <person name="Simon A."/>
            <person name="ten Have A."/>
            <person name="Tudzynski B."/>
            <person name="Tudzynski P."/>
            <person name="Wincker P."/>
            <person name="Andrew M."/>
            <person name="Anthouard V."/>
            <person name="Beever R.E."/>
            <person name="Beffa R."/>
            <person name="Benoit I."/>
            <person name="Bouzid O."/>
            <person name="Brault B."/>
            <person name="Chen Z."/>
            <person name="Choquer M."/>
            <person name="Collemare J."/>
            <person name="Cotton P."/>
            <person name="Danchin E.G."/>
            <person name="Da Silva C."/>
            <person name="Gautier A."/>
            <person name="Giraud C."/>
            <person name="Giraud T."/>
            <person name="Gonzalez C."/>
            <person name="Grossetete S."/>
            <person name="Guldener U."/>
            <person name="Henrissat B."/>
            <person name="Howlett B.J."/>
            <person name="Kodira C."/>
            <person name="Kretschmer M."/>
            <person name="Lappartient A."/>
            <person name="Leroch M."/>
            <person name="Levis C."/>
            <person name="Mauceli E."/>
            <person name="Neuveglise C."/>
            <person name="Oeser B."/>
            <person name="Pearson M."/>
            <person name="Poulain J."/>
            <person name="Poussereau N."/>
            <person name="Quesneville H."/>
            <person name="Rascle C."/>
            <person name="Schumacher J."/>
            <person name="Segurens B."/>
            <person name="Sexton A."/>
            <person name="Silva E."/>
            <person name="Sirven C."/>
            <person name="Soanes D.M."/>
            <person name="Talbot N.J."/>
            <person name="Templeton M."/>
            <person name="Yandava C."/>
            <person name="Yarden O."/>
            <person name="Zeng Q."/>
            <person name="Rollins J.A."/>
            <person name="Lebrun M.H."/>
            <person name="Dickman M."/>
        </authorList>
    </citation>
    <scope>NUCLEOTIDE SEQUENCE [LARGE SCALE GENOMIC DNA]</scope>
    <source>
        <strain evidence="3 4">B05.10</strain>
    </source>
</reference>
<name>A0A384JZW3_BOTFB</name>
<dbReference type="AlphaFoldDB" id="A0A384JZW3"/>
<dbReference type="Proteomes" id="UP000001798">
    <property type="component" value="Chromosome 12"/>
</dbReference>
<evidence type="ECO:0000259" key="2">
    <source>
        <dbReference type="Pfam" id="PF18271"/>
    </source>
</evidence>
<reference evidence="3 4" key="3">
    <citation type="journal article" date="2017" name="Mol. Plant Pathol.">
        <title>A gapless genome sequence of the fungus Botrytis cinerea.</title>
        <authorList>
            <person name="Van Kan J.A."/>
            <person name="Stassen J.H."/>
            <person name="Mosbach A."/>
            <person name="Van Der Lee T.A."/>
            <person name="Faino L."/>
            <person name="Farmer A.D."/>
            <person name="Papasotiriou D.G."/>
            <person name="Zhou S."/>
            <person name="Seidl M.F."/>
            <person name="Cottam E."/>
            <person name="Edel D."/>
            <person name="Hahn M."/>
            <person name="Schwartz D.C."/>
            <person name="Dietrich R.A."/>
            <person name="Widdison S."/>
            <person name="Scalliet G."/>
        </authorList>
    </citation>
    <scope>NUCLEOTIDE SEQUENCE [LARGE SCALE GENOMIC DNA]</scope>
    <source>
        <strain evidence="3 4">B05.10</strain>
    </source>
</reference>
<dbReference type="Pfam" id="PF18271">
    <property type="entry name" value="GH131_N"/>
    <property type="match status" value="1"/>
</dbReference>
<dbReference type="RefSeq" id="XP_024552368.1">
    <property type="nucleotide sequence ID" value="XM_024696557.1"/>
</dbReference>
<feature type="domain" description="Glycoside hydrolase 131 catalytic N-terminal" evidence="2">
    <location>
        <begin position="26"/>
        <end position="284"/>
    </location>
</feature>
<protein>
    <recommendedName>
        <fullName evidence="2">Glycoside hydrolase 131 catalytic N-terminal domain-containing protein</fullName>
    </recommendedName>
</protein>
<dbReference type="PANTHER" id="PTHR34612">
    <property type="entry name" value="GH131_N DOMAIN-CONTAINING PROTEIN"/>
    <property type="match status" value="1"/>
</dbReference>
<dbReference type="Gene3D" id="2.60.120.1160">
    <property type="match status" value="1"/>
</dbReference>
<proteinExistence type="predicted"/>
<accession>A0A384JZW3</accession>
<dbReference type="EMBL" id="CP009816">
    <property type="protein sequence ID" value="ATZ56078.1"/>
    <property type="molecule type" value="Genomic_DNA"/>
</dbReference>
<evidence type="ECO:0000313" key="4">
    <source>
        <dbReference type="Proteomes" id="UP000001798"/>
    </source>
</evidence>
<feature type="signal peptide" evidence="1">
    <location>
        <begin position="1"/>
        <end position="20"/>
    </location>
</feature>
<dbReference type="InterPro" id="IPR041524">
    <property type="entry name" value="GH131_N"/>
</dbReference>
<dbReference type="GeneID" id="5431737"/>
<sequence>MSLHSILGLSLLTLASVAQAQDCPLQFEGRVPVGTAPTAFDNSNTSLFNPSYNFGANLTWSQIIKIPTDVPTSLYDGNSTAPFEVTLSDASIFAPSSTNVQVGFRRAELMPLSNNGTDASTTGIKTLHFSIMKDASRPLNLSHEYQIAFLESSDFSTNQFVLKTGTILDTNNTDSNVLRVVGNVNEGATELFTTAFTDGWHNFGLKLDFTANTTQVFYSASSKALESVTEALTNDISGQGQYHFGLLKKPTDFAAGADISKSGFQESGINEGLIFGGIFMEDSENCDADTCVETE</sequence>
<dbReference type="OrthoDB" id="5283326at2759"/>
<dbReference type="VEuPathDB" id="FungiDB:Bcin12g06120"/>